<dbReference type="Proteomes" id="UP000266841">
    <property type="component" value="Unassembled WGS sequence"/>
</dbReference>
<dbReference type="AlphaFoldDB" id="K0SE26"/>
<accession>K0SE26</accession>
<feature type="compositionally biased region" description="Polar residues" evidence="1">
    <location>
        <begin position="122"/>
        <end position="133"/>
    </location>
</feature>
<comment type="caution">
    <text evidence="3">The sequence shown here is derived from an EMBL/GenBank/DDBJ whole genome shotgun (WGS) entry which is preliminary data.</text>
</comment>
<dbReference type="EMBL" id="AGNL01018390">
    <property type="protein sequence ID" value="EJK63184.1"/>
    <property type="molecule type" value="Genomic_DNA"/>
</dbReference>
<reference evidence="3 4" key="1">
    <citation type="journal article" date="2012" name="Genome Biol.">
        <title>Genome and low-iron response of an oceanic diatom adapted to chronic iron limitation.</title>
        <authorList>
            <person name="Lommer M."/>
            <person name="Specht M."/>
            <person name="Roy A.S."/>
            <person name="Kraemer L."/>
            <person name="Andreson R."/>
            <person name="Gutowska M.A."/>
            <person name="Wolf J."/>
            <person name="Bergner S.V."/>
            <person name="Schilhabel M.B."/>
            <person name="Klostermeier U.C."/>
            <person name="Beiko R.G."/>
            <person name="Rosenstiel P."/>
            <person name="Hippler M."/>
            <person name="Laroche J."/>
        </authorList>
    </citation>
    <scope>NUCLEOTIDE SEQUENCE [LARGE SCALE GENOMIC DNA]</scope>
    <source>
        <strain evidence="3 4">CCMP1005</strain>
    </source>
</reference>
<proteinExistence type="predicted"/>
<keyword evidence="4" id="KW-1185">Reference proteome</keyword>
<evidence type="ECO:0000313" key="3">
    <source>
        <dbReference type="EMBL" id="EJK63184.1"/>
    </source>
</evidence>
<name>K0SE26_THAOC</name>
<evidence type="ECO:0000313" key="4">
    <source>
        <dbReference type="Proteomes" id="UP000266841"/>
    </source>
</evidence>
<gene>
    <name evidence="3" type="ORF">THAOC_16175</name>
</gene>
<feature type="region of interest" description="Disordered" evidence="1">
    <location>
        <begin position="102"/>
        <end position="141"/>
    </location>
</feature>
<evidence type="ECO:0000256" key="1">
    <source>
        <dbReference type="SAM" id="MobiDB-lite"/>
    </source>
</evidence>
<feature type="transmembrane region" description="Helical" evidence="2">
    <location>
        <begin position="314"/>
        <end position="338"/>
    </location>
</feature>
<organism evidence="3 4">
    <name type="scientific">Thalassiosira oceanica</name>
    <name type="common">Marine diatom</name>
    <dbReference type="NCBI Taxonomy" id="159749"/>
    <lineage>
        <taxon>Eukaryota</taxon>
        <taxon>Sar</taxon>
        <taxon>Stramenopiles</taxon>
        <taxon>Ochrophyta</taxon>
        <taxon>Bacillariophyta</taxon>
        <taxon>Coscinodiscophyceae</taxon>
        <taxon>Thalassiosirophycidae</taxon>
        <taxon>Thalassiosirales</taxon>
        <taxon>Thalassiosiraceae</taxon>
        <taxon>Thalassiosira</taxon>
    </lineage>
</organism>
<keyword evidence="2" id="KW-1133">Transmembrane helix</keyword>
<evidence type="ECO:0000256" key="2">
    <source>
        <dbReference type="SAM" id="Phobius"/>
    </source>
</evidence>
<protein>
    <submittedName>
        <fullName evidence="3">Uncharacterized protein</fullName>
    </submittedName>
</protein>
<sequence length="501" mass="53207">MLDGPHASGSRGDPLEAAPVSRRIPAVSPSSFADECDGGGSDAATSDAATHESSESEASEVDDAFARRVSWIPEEGVDESTTTIDQGDDAWIDTIASTVVSSLAPPEDETTTRLNSEEESTVSDLASSVTTSLEDSDDWERSPEVWKGHGILIDLDDGVDVSEESAIQPSSMPSTELLAAKKTDRQVCRHTTGSTASKLSGSQRGKVGEIRFGRPTRISLDDDISRTLGNSVRIQGSGHQIDKSPTLEGAQKNIATGNSVAYVRRDSHPEPTTFVTSYMDVSENACGSVDEEMGKTAAVEVRSRWRDCMNGGPVFLTASGCALVLFLVAVVSAGLAGVRLSKMSSKEPYAVAAIESTAPPAYISADQKQTISPTATPTIQMSMTPSPGAPETNEPTVEQACQLVTIRVKYNNATIIGWTLVETADKDLLFDEGTYVDSFYSSDPDVASQPQVTEDCLKSGSYRWFTYGDGEGSYSLGTPSGTLVEGAVEFRGNVAFAISYR</sequence>
<keyword evidence="2" id="KW-0472">Membrane</keyword>
<keyword evidence="2" id="KW-0812">Transmembrane</keyword>
<feature type="region of interest" description="Disordered" evidence="1">
    <location>
        <begin position="1"/>
        <end position="67"/>
    </location>
</feature>